<dbReference type="Proteomes" id="UP000827986">
    <property type="component" value="Unassembled WGS sequence"/>
</dbReference>
<name>A0A9D4AXB4_9SAUR</name>
<protein>
    <submittedName>
        <fullName evidence="1">Uncharacterized protein</fullName>
    </submittedName>
</protein>
<accession>A0A9D4AXB4</accession>
<evidence type="ECO:0000313" key="2">
    <source>
        <dbReference type="Proteomes" id="UP000827986"/>
    </source>
</evidence>
<dbReference type="AlphaFoldDB" id="A0A9D4AXB4"/>
<organism evidence="1 2">
    <name type="scientific">Mauremys mutica</name>
    <name type="common">yellowpond turtle</name>
    <dbReference type="NCBI Taxonomy" id="74926"/>
    <lineage>
        <taxon>Eukaryota</taxon>
        <taxon>Metazoa</taxon>
        <taxon>Chordata</taxon>
        <taxon>Craniata</taxon>
        <taxon>Vertebrata</taxon>
        <taxon>Euteleostomi</taxon>
        <taxon>Archelosauria</taxon>
        <taxon>Testudinata</taxon>
        <taxon>Testudines</taxon>
        <taxon>Cryptodira</taxon>
        <taxon>Durocryptodira</taxon>
        <taxon>Testudinoidea</taxon>
        <taxon>Geoemydidae</taxon>
        <taxon>Geoemydinae</taxon>
        <taxon>Mauremys</taxon>
    </lineage>
</organism>
<comment type="caution">
    <text evidence="1">The sequence shown here is derived from an EMBL/GenBank/DDBJ whole genome shotgun (WGS) entry which is preliminary data.</text>
</comment>
<gene>
    <name evidence="1" type="ORF">KIL84_007713</name>
</gene>
<sequence>MTAILKYKFLGSNGRGRLLELWEMLFWNGPRRSTQAEKLSVILNIIQSQCKKLEPCLVSQCGSSQTMLEMCFVMVFIVLKKLDCPPSNYRISFIPSRYEVNCSL</sequence>
<keyword evidence="2" id="KW-1185">Reference proteome</keyword>
<evidence type="ECO:0000313" key="1">
    <source>
        <dbReference type="EMBL" id="KAH1172095.1"/>
    </source>
</evidence>
<reference evidence="1" key="1">
    <citation type="submission" date="2021-09" db="EMBL/GenBank/DDBJ databases">
        <title>The genome of Mauremys mutica provides insights into the evolution of semi-aquatic lifestyle.</title>
        <authorList>
            <person name="Gong S."/>
            <person name="Gao Y."/>
        </authorList>
    </citation>
    <scope>NUCLEOTIDE SEQUENCE</scope>
    <source>
        <strain evidence="1">MM-2020</strain>
        <tissue evidence="1">Muscle</tissue>
    </source>
</reference>
<dbReference type="EMBL" id="JAHDVG010000483">
    <property type="protein sequence ID" value="KAH1172095.1"/>
    <property type="molecule type" value="Genomic_DNA"/>
</dbReference>
<proteinExistence type="predicted"/>